<dbReference type="CDD" id="cd14659">
    <property type="entry name" value="Imelysin-like_IPPA"/>
    <property type="match status" value="1"/>
</dbReference>
<dbReference type="EMBL" id="LAZL01000034">
    <property type="protein sequence ID" value="KMT64004.1"/>
    <property type="molecule type" value="Genomic_DNA"/>
</dbReference>
<dbReference type="Proteomes" id="UP000037600">
    <property type="component" value="Unassembled WGS sequence"/>
</dbReference>
<evidence type="ECO:0000313" key="6">
    <source>
        <dbReference type="Proteomes" id="UP000037600"/>
    </source>
</evidence>
<comment type="caution">
    <text evidence="5">The sequence shown here is derived from an EMBL/GenBank/DDBJ whole genome shotgun (WGS) entry which is preliminary data.</text>
</comment>
<comment type="subcellular location">
    <subcellularLocation>
        <location evidence="1">Cell envelope</location>
    </subcellularLocation>
</comment>
<dbReference type="InterPro" id="IPR038352">
    <property type="entry name" value="Imelysin_sf"/>
</dbReference>
<name>A0A0J8GRT9_9ALTE</name>
<evidence type="ECO:0000256" key="3">
    <source>
        <dbReference type="SAM" id="SignalP"/>
    </source>
</evidence>
<gene>
    <name evidence="5" type="ORF">XM47_16550</name>
</gene>
<evidence type="ECO:0000313" key="5">
    <source>
        <dbReference type="EMBL" id="KMT64004.1"/>
    </source>
</evidence>
<dbReference type="InterPro" id="IPR034984">
    <property type="entry name" value="Imelysin-like_IPPA"/>
</dbReference>
<feature type="domain" description="Imelysin-like" evidence="4">
    <location>
        <begin position="56"/>
        <end position="383"/>
    </location>
</feature>
<keyword evidence="2 3" id="KW-0732">Signal</keyword>
<protein>
    <recommendedName>
        <fullName evidence="4">Imelysin-like domain-containing protein</fullName>
    </recommendedName>
</protein>
<dbReference type="PROSITE" id="PS51257">
    <property type="entry name" value="PROKAR_LIPOPROTEIN"/>
    <property type="match status" value="1"/>
</dbReference>
<dbReference type="OrthoDB" id="7058523at2"/>
<organism evidence="5 6">
    <name type="scientific">Catenovulum maritimum</name>
    <dbReference type="NCBI Taxonomy" id="1513271"/>
    <lineage>
        <taxon>Bacteria</taxon>
        <taxon>Pseudomonadati</taxon>
        <taxon>Pseudomonadota</taxon>
        <taxon>Gammaproteobacteria</taxon>
        <taxon>Alteromonadales</taxon>
        <taxon>Alteromonadaceae</taxon>
        <taxon>Catenovulum</taxon>
    </lineage>
</organism>
<dbReference type="InterPro" id="IPR018976">
    <property type="entry name" value="Imelysin-like"/>
</dbReference>
<evidence type="ECO:0000259" key="4">
    <source>
        <dbReference type="Pfam" id="PF09375"/>
    </source>
</evidence>
<feature type="signal peptide" evidence="3">
    <location>
        <begin position="1"/>
        <end position="21"/>
    </location>
</feature>
<proteinExistence type="predicted"/>
<dbReference type="AlphaFoldDB" id="A0A0J8GRT9"/>
<evidence type="ECO:0000256" key="2">
    <source>
        <dbReference type="ARBA" id="ARBA00022729"/>
    </source>
</evidence>
<keyword evidence="6" id="KW-1185">Reference proteome</keyword>
<dbReference type="STRING" id="1513271.XM47_16550"/>
<evidence type="ECO:0000256" key="1">
    <source>
        <dbReference type="ARBA" id="ARBA00004196"/>
    </source>
</evidence>
<feature type="chain" id="PRO_5005298483" description="Imelysin-like domain-containing protein" evidence="3">
    <location>
        <begin position="22"/>
        <end position="406"/>
    </location>
</feature>
<dbReference type="Pfam" id="PF09375">
    <property type="entry name" value="Peptidase_M75"/>
    <property type="match status" value="1"/>
</dbReference>
<sequence length="406" mass="44436">MKYIHLTKVLALSASVGLLSACGESIESERGRTFGLTASFTDAELIEHVVEQVIKPKHQKLQQDIVAQTQALHAYCGLVEQNQDANASKQSLETAFKATMASWQQIEMLQMAPLAANTNELRNNIYSWPSTATCGIDQDVAYFNAGSVNGSPYNLASRANSRKGLDALEYLLFTENMSHSCVTEPSVLNGWNDLPQQTQLKQRCDFALAANQEVQTNMQSLYDQWFTQSPSHAEKLKTQDTKETINEFATALFYLEFLKDNKLGLPLGYSSNICGNAACEANLESRFSQLSLTNIADNLAAFRDLFTGETATLAGDDPLALSFDDYLAAVGDEQTAQTILTALTSAEMILGQIQTDFATAINNQGAEFEKIEALYAQVKVITDQLKTHFIMSLSVDLPDSSAGDGD</sequence>
<accession>A0A0J8GRT9</accession>
<dbReference type="Gene3D" id="1.20.1420.20">
    <property type="entry name" value="M75 peptidase, HXXE motif"/>
    <property type="match status" value="1"/>
</dbReference>
<dbReference type="RefSeq" id="WP_048695021.1">
    <property type="nucleotide sequence ID" value="NZ_KQ130505.1"/>
</dbReference>
<reference evidence="5 6" key="1">
    <citation type="submission" date="2015-04" db="EMBL/GenBank/DDBJ databases">
        <title>Draft Genome Sequence of the Novel Agar-Digesting Marine Bacterium Q1.</title>
        <authorList>
            <person name="Li Y."/>
            <person name="Li D."/>
            <person name="Chen G."/>
            <person name="Du Z."/>
        </authorList>
    </citation>
    <scope>NUCLEOTIDE SEQUENCE [LARGE SCALE GENOMIC DNA]</scope>
    <source>
        <strain evidence="5 6">Q1</strain>
    </source>
</reference>
<dbReference type="GO" id="GO:0030313">
    <property type="term" value="C:cell envelope"/>
    <property type="evidence" value="ECO:0007669"/>
    <property type="project" value="UniProtKB-SubCell"/>
</dbReference>